<name>A0A8S4SCF8_9NEOP</name>
<gene>
    <name evidence="2" type="primary">jg23637</name>
    <name evidence="2" type="ORF">PAEG_LOCUS25341</name>
</gene>
<proteinExistence type="predicted"/>
<dbReference type="Proteomes" id="UP000838756">
    <property type="component" value="Unassembled WGS sequence"/>
</dbReference>
<accession>A0A8S4SCF8</accession>
<evidence type="ECO:0000313" key="2">
    <source>
        <dbReference type="EMBL" id="CAH2266519.1"/>
    </source>
</evidence>
<feature type="compositionally biased region" description="Polar residues" evidence="1">
    <location>
        <begin position="1"/>
        <end position="16"/>
    </location>
</feature>
<feature type="region of interest" description="Disordered" evidence="1">
    <location>
        <begin position="1"/>
        <end position="32"/>
    </location>
</feature>
<reference evidence="2" key="1">
    <citation type="submission" date="2022-03" db="EMBL/GenBank/DDBJ databases">
        <authorList>
            <person name="Lindestad O."/>
        </authorList>
    </citation>
    <scope>NUCLEOTIDE SEQUENCE</scope>
</reference>
<sequence>MSTAGHRSFVGSSTIHGTGPLATAAPSDSPDVFCPPRSGPTFAAFSDAGSPFQHLKTPKFTGSPSYVPCKRCTLLQRCIILPRDLKSLTLLSDLLPFVANPPSHQAIRVRE</sequence>
<keyword evidence="3" id="KW-1185">Reference proteome</keyword>
<dbReference type="AlphaFoldDB" id="A0A8S4SCF8"/>
<organism evidence="2 3">
    <name type="scientific">Pararge aegeria aegeria</name>
    <dbReference type="NCBI Taxonomy" id="348720"/>
    <lineage>
        <taxon>Eukaryota</taxon>
        <taxon>Metazoa</taxon>
        <taxon>Ecdysozoa</taxon>
        <taxon>Arthropoda</taxon>
        <taxon>Hexapoda</taxon>
        <taxon>Insecta</taxon>
        <taxon>Pterygota</taxon>
        <taxon>Neoptera</taxon>
        <taxon>Endopterygota</taxon>
        <taxon>Lepidoptera</taxon>
        <taxon>Glossata</taxon>
        <taxon>Ditrysia</taxon>
        <taxon>Papilionoidea</taxon>
        <taxon>Nymphalidae</taxon>
        <taxon>Satyrinae</taxon>
        <taxon>Satyrini</taxon>
        <taxon>Parargina</taxon>
        <taxon>Pararge</taxon>
    </lineage>
</organism>
<protein>
    <submittedName>
        <fullName evidence="2">Jg23637 protein</fullName>
    </submittedName>
</protein>
<evidence type="ECO:0000256" key="1">
    <source>
        <dbReference type="SAM" id="MobiDB-lite"/>
    </source>
</evidence>
<comment type="caution">
    <text evidence="2">The sequence shown here is derived from an EMBL/GenBank/DDBJ whole genome shotgun (WGS) entry which is preliminary data.</text>
</comment>
<dbReference type="EMBL" id="CAKXAJ010026310">
    <property type="protein sequence ID" value="CAH2266519.1"/>
    <property type="molecule type" value="Genomic_DNA"/>
</dbReference>
<evidence type="ECO:0000313" key="3">
    <source>
        <dbReference type="Proteomes" id="UP000838756"/>
    </source>
</evidence>